<protein>
    <submittedName>
        <fullName evidence="1">Uncharacterized protein</fullName>
    </submittedName>
</protein>
<name>A0A0P6Y2S6_9CHLR</name>
<proteinExistence type="predicted"/>
<dbReference type="RefSeq" id="WP_054535276.1">
    <property type="nucleotide sequence ID" value="NZ_LGKP01000022.1"/>
</dbReference>
<evidence type="ECO:0000313" key="1">
    <source>
        <dbReference type="EMBL" id="KPL86169.1"/>
    </source>
</evidence>
<gene>
    <name evidence="1" type="ORF">SE18_15045</name>
</gene>
<evidence type="ECO:0000313" key="2">
    <source>
        <dbReference type="Proteomes" id="UP000050277"/>
    </source>
</evidence>
<dbReference type="STRING" id="70996.SE18_15045"/>
<comment type="caution">
    <text evidence="1">The sequence shown here is derived from an EMBL/GenBank/DDBJ whole genome shotgun (WGS) entry which is preliminary data.</text>
</comment>
<dbReference type="AlphaFoldDB" id="A0A0P6Y2S6"/>
<dbReference type="EMBL" id="LGKP01000022">
    <property type="protein sequence ID" value="KPL86169.1"/>
    <property type="molecule type" value="Genomic_DNA"/>
</dbReference>
<sequence>MVDLFAAIIDFMGTPAVTAIVADRIWPGPDLPEGYTPDVGPAILFVVRGGGFDYNRRVLNPSLYVRMYGKDDGTCIDLWQVCCDAWMDKGNGVTRCRPDSTAMPRLLRTQETHWLFALSGWTFHIKNY</sequence>
<organism evidence="1 2">
    <name type="scientific">Herpetosiphon geysericola</name>
    <dbReference type="NCBI Taxonomy" id="70996"/>
    <lineage>
        <taxon>Bacteria</taxon>
        <taxon>Bacillati</taxon>
        <taxon>Chloroflexota</taxon>
        <taxon>Chloroflexia</taxon>
        <taxon>Herpetosiphonales</taxon>
        <taxon>Herpetosiphonaceae</taxon>
        <taxon>Herpetosiphon</taxon>
    </lineage>
</organism>
<keyword evidence="2" id="KW-1185">Reference proteome</keyword>
<reference evidence="1 2" key="1">
    <citation type="submission" date="2015-07" db="EMBL/GenBank/DDBJ databases">
        <title>Whole genome sequence of Herpetosiphon geysericola DSM 7119.</title>
        <authorList>
            <person name="Hemp J."/>
            <person name="Ward L.M."/>
            <person name="Pace L.A."/>
            <person name="Fischer W.W."/>
        </authorList>
    </citation>
    <scope>NUCLEOTIDE SEQUENCE [LARGE SCALE GENOMIC DNA]</scope>
    <source>
        <strain evidence="1 2">DSM 7119</strain>
    </source>
</reference>
<accession>A0A0P6Y2S6</accession>
<dbReference type="Proteomes" id="UP000050277">
    <property type="component" value="Unassembled WGS sequence"/>
</dbReference>